<dbReference type="PANTHER" id="PTHR30213:SF1">
    <property type="entry name" value="INNER MEMBRANE PROTEIN YHJD"/>
    <property type="match status" value="1"/>
</dbReference>
<dbReference type="EMBL" id="QYCN01000004">
    <property type="protein sequence ID" value="RIY12908.1"/>
    <property type="molecule type" value="Genomic_DNA"/>
</dbReference>
<evidence type="ECO:0000256" key="5">
    <source>
        <dbReference type="ARBA" id="ARBA00023136"/>
    </source>
</evidence>
<proteinExistence type="predicted"/>
<evidence type="ECO:0000313" key="7">
    <source>
        <dbReference type="EMBL" id="RIY12908.1"/>
    </source>
</evidence>
<dbReference type="Pfam" id="PF03631">
    <property type="entry name" value="Virul_fac_BrkB"/>
    <property type="match status" value="1"/>
</dbReference>
<dbReference type="InterPro" id="IPR017039">
    <property type="entry name" value="Virul_fac_BrkB"/>
</dbReference>
<dbReference type="RefSeq" id="WP_119654508.1">
    <property type="nucleotide sequence ID" value="NZ_JBHUOI010000028.1"/>
</dbReference>
<evidence type="ECO:0000256" key="4">
    <source>
        <dbReference type="ARBA" id="ARBA00022989"/>
    </source>
</evidence>
<dbReference type="GO" id="GO:0005886">
    <property type="term" value="C:plasma membrane"/>
    <property type="evidence" value="ECO:0007669"/>
    <property type="project" value="UniProtKB-SubCell"/>
</dbReference>
<dbReference type="NCBIfam" id="TIGR00765">
    <property type="entry name" value="yihY_not_rbn"/>
    <property type="match status" value="1"/>
</dbReference>
<feature type="transmembrane region" description="Helical" evidence="6">
    <location>
        <begin position="33"/>
        <end position="56"/>
    </location>
</feature>
<dbReference type="OrthoDB" id="9797028at2"/>
<feature type="transmembrane region" description="Helical" evidence="6">
    <location>
        <begin position="247"/>
        <end position="271"/>
    </location>
</feature>
<reference evidence="7 8" key="1">
    <citation type="submission" date="2019-01" db="EMBL/GenBank/DDBJ databases">
        <title>Hymenobacter humicola sp. nov., isolated from soils in Antarctica.</title>
        <authorList>
            <person name="Sedlacek I."/>
            <person name="Holochova P."/>
            <person name="Kralova S."/>
            <person name="Pantucek R."/>
            <person name="Stankova E."/>
            <person name="Vrbovska V."/>
            <person name="Kristofova L."/>
            <person name="Svec P."/>
            <person name="Busse H.-J."/>
        </authorList>
    </citation>
    <scope>NUCLEOTIDE SEQUENCE [LARGE SCALE GENOMIC DNA]</scope>
    <source>
        <strain evidence="7 8">CCM 8852</strain>
    </source>
</reference>
<dbReference type="PANTHER" id="PTHR30213">
    <property type="entry name" value="INNER MEMBRANE PROTEIN YHJD"/>
    <property type="match status" value="1"/>
</dbReference>
<keyword evidence="8" id="KW-1185">Reference proteome</keyword>
<evidence type="ECO:0000256" key="1">
    <source>
        <dbReference type="ARBA" id="ARBA00004651"/>
    </source>
</evidence>
<name>A0A418R5X1_9BACT</name>
<comment type="caution">
    <text evidence="7">The sequence shown here is derived from an EMBL/GenBank/DDBJ whole genome shotgun (WGS) entry which is preliminary data.</text>
</comment>
<keyword evidence="3 6" id="KW-0812">Transmembrane</keyword>
<feature type="transmembrane region" description="Helical" evidence="6">
    <location>
        <begin position="143"/>
        <end position="170"/>
    </location>
</feature>
<sequence length="323" mass="35305">MAQHYRFKDVVGIFKSTAAQFMVNNSFRHAAALSYYTIFSLPPLLLIVITVASAVYGGEAVTGQVYGQLRGIVGPSSAEFLQNSIAEFTIKQRGTVSTIIGLGTLVFAATTFFVTLQESINDIWNLKVKTTGVGIGQFLKQRFLSFGLILSVALLLLISFVISAVLSVFTNQLQQWFPEIGVLAIKLVDFVLSLGVTTLLFALIYRFLPDAIIRWRDVGVGAFITAALFVLGKFLIAFYISKSDPGSAFGAAGSAIVLLLWINYSSLIVFFGAEFTQEFADAFGQKVQPKAHAVRIETRELPREEDAAAIATGRPHAEGKWRK</sequence>
<dbReference type="PIRSF" id="PIRSF035875">
    <property type="entry name" value="RNase_BN"/>
    <property type="match status" value="1"/>
</dbReference>
<dbReference type="AlphaFoldDB" id="A0A418R5X1"/>
<evidence type="ECO:0000256" key="6">
    <source>
        <dbReference type="SAM" id="Phobius"/>
    </source>
</evidence>
<protein>
    <submittedName>
        <fullName evidence="7">YihY/virulence factor BrkB family protein</fullName>
    </submittedName>
</protein>
<gene>
    <name evidence="7" type="ORF">D0T11_04055</name>
</gene>
<evidence type="ECO:0000256" key="2">
    <source>
        <dbReference type="ARBA" id="ARBA00022475"/>
    </source>
</evidence>
<evidence type="ECO:0000313" key="8">
    <source>
        <dbReference type="Proteomes" id="UP000284250"/>
    </source>
</evidence>
<keyword evidence="4 6" id="KW-1133">Transmembrane helix</keyword>
<keyword evidence="5 6" id="KW-0472">Membrane</keyword>
<dbReference type="Proteomes" id="UP000284250">
    <property type="component" value="Unassembled WGS sequence"/>
</dbReference>
<organism evidence="7 8">
    <name type="scientific">Hymenobacter rubripertinctus</name>
    <dbReference type="NCBI Taxonomy" id="2029981"/>
    <lineage>
        <taxon>Bacteria</taxon>
        <taxon>Pseudomonadati</taxon>
        <taxon>Bacteroidota</taxon>
        <taxon>Cytophagia</taxon>
        <taxon>Cytophagales</taxon>
        <taxon>Hymenobacteraceae</taxon>
        <taxon>Hymenobacter</taxon>
    </lineage>
</organism>
<feature type="transmembrane region" description="Helical" evidence="6">
    <location>
        <begin position="96"/>
        <end position="116"/>
    </location>
</feature>
<feature type="transmembrane region" description="Helical" evidence="6">
    <location>
        <begin position="220"/>
        <end position="241"/>
    </location>
</feature>
<evidence type="ECO:0000256" key="3">
    <source>
        <dbReference type="ARBA" id="ARBA00022692"/>
    </source>
</evidence>
<comment type="subcellular location">
    <subcellularLocation>
        <location evidence="1">Cell membrane</location>
        <topology evidence="1">Multi-pass membrane protein</topology>
    </subcellularLocation>
</comment>
<feature type="transmembrane region" description="Helical" evidence="6">
    <location>
        <begin position="190"/>
        <end position="208"/>
    </location>
</feature>
<keyword evidence="2" id="KW-1003">Cell membrane</keyword>
<accession>A0A418R5X1</accession>